<dbReference type="EMBL" id="CP143787">
    <property type="protein sequence ID" value="WVN88803.1"/>
    <property type="molecule type" value="Genomic_DNA"/>
</dbReference>
<proteinExistence type="predicted"/>
<reference evidence="2" key="2">
    <citation type="journal article" date="2022" name="Elife">
        <title>Obligate sexual reproduction of a homothallic fungus closely related to the Cryptococcus pathogenic species complex.</title>
        <authorList>
            <person name="Passer A.R."/>
            <person name="Clancey S.A."/>
            <person name="Shea T."/>
            <person name="David-Palma M."/>
            <person name="Averette A.F."/>
            <person name="Boekhout T."/>
            <person name="Porcel B.M."/>
            <person name="Nowrousian M."/>
            <person name="Cuomo C.A."/>
            <person name="Sun S."/>
            <person name="Heitman J."/>
            <person name="Coelho M.A."/>
        </authorList>
    </citation>
    <scope>NUCLEOTIDE SEQUENCE</scope>
    <source>
        <strain evidence="2">CBS 7841</strain>
    </source>
</reference>
<organism evidence="2 3">
    <name type="scientific">Cryptococcus depauperatus CBS 7841</name>
    <dbReference type="NCBI Taxonomy" id="1295531"/>
    <lineage>
        <taxon>Eukaryota</taxon>
        <taxon>Fungi</taxon>
        <taxon>Dikarya</taxon>
        <taxon>Basidiomycota</taxon>
        <taxon>Agaricomycotina</taxon>
        <taxon>Tremellomycetes</taxon>
        <taxon>Tremellales</taxon>
        <taxon>Cryptococcaceae</taxon>
        <taxon>Cryptococcus</taxon>
    </lineage>
</organism>
<accession>A0AAJ8JUM8</accession>
<keyword evidence="3" id="KW-1185">Reference proteome</keyword>
<reference evidence="2" key="1">
    <citation type="submission" date="2016-06" db="EMBL/GenBank/DDBJ databases">
        <authorList>
            <person name="Cuomo C."/>
            <person name="Litvintseva A."/>
            <person name="Heitman J."/>
            <person name="Chen Y."/>
            <person name="Sun S."/>
            <person name="Springer D."/>
            <person name="Dromer F."/>
            <person name="Young S."/>
            <person name="Zeng Q."/>
            <person name="Chapman S."/>
            <person name="Gujja S."/>
            <person name="Saif S."/>
            <person name="Birren B."/>
        </authorList>
    </citation>
    <scope>NUCLEOTIDE SEQUENCE</scope>
    <source>
        <strain evidence="2">CBS 7841</strain>
    </source>
</reference>
<dbReference type="KEGG" id="cdep:91088226"/>
<reference evidence="2" key="3">
    <citation type="submission" date="2024-01" db="EMBL/GenBank/DDBJ databases">
        <authorList>
            <person name="Coelho M.A."/>
            <person name="David-Palma M."/>
            <person name="Shea T."/>
            <person name="Sun S."/>
            <person name="Cuomo C.A."/>
            <person name="Heitman J."/>
        </authorList>
    </citation>
    <scope>NUCLEOTIDE SEQUENCE</scope>
    <source>
        <strain evidence="2">CBS 7841</strain>
    </source>
</reference>
<dbReference type="RefSeq" id="XP_066069503.1">
    <property type="nucleotide sequence ID" value="XM_066213406.1"/>
</dbReference>
<evidence type="ECO:0000256" key="1">
    <source>
        <dbReference type="SAM" id="MobiDB-lite"/>
    </source>
</evidence>
<protein>
    <submittedName>
        <fullName evidence="2">Uncharacterized protein</fullName>
    </submittedName>
</protein>
<gene>
    <name evidence="2" type="ORF">L203_104016</name>
</gene>
<feature type="region of interest" description="Disordered" evidence="1">
    <location>
        <begin position="207"/>
        <end position="228"/>
    </location>
</feature>
<sequence>MPYTHISLADDLSTYIPPATAPPFLRRLIVTTLLRRGFDNIEHTVEEAKDYANLCGRIQVHAGDIVKVQEDSGWGVKGMRKETKRKRKALRLDTIPSPPMSPYSLEVTLPDLLRQELQSSQLHDDIKPLLRPSGNEREDAGNKLPFAEEWLPALPDKWTYALPQDNTASSKPDHPQISASLLDFIKLTAAERGDIPPELGLVDYRRQTATGPGMTGGKRRWGVGSATR</sequence>
<dbReference type="Proteomes" id="UP000094043">
    <property type="component" value="Chromosome 4"/>
</dbReference>
<name>A0AAJ8JUM8_9TREE</name>
<dbReference type="AlphaFoldDB" id="A0AAJ8JUM8"/>
<dbReference type="GeneID" id="91088226"/>
<evidence type="ECO:0000313" key="3">
    <source>
        <dbReference type="Proteomes" id="UP000094043"/>
    </source>
</evidence>
<evidence type="ECO:0000313" key="2">
    <source>
        <dbReference type="EMBL" id="WVN88803.1"/>
    </source>
</evidence>